<dbReference type="RefSeq" id="WP_179900773.1">
    <property type="nucleotide sequence ID" value="NZ_JACBXV010000107.1"/>
</dbReference>
<dbReference type="Pfam" id="PF16555">
    <property type="entry name" value="GramPos_pilinD1"/>
    <property type="match status" value="1"/>
</dbReference>
<feature type="chain" id="PRO_5039665318" evidence="1">
    <location>
        <begin position="33"/>
        <end position="200"/>
    </location>
</feature>
<dbReference type="Gene3D" id="2.60.40.10">
    <property type="entry name" value="Immunoglobulins"/>
    <property type="match status" value="1"/>
</dbReference>
<reference evidence="3 4" key="1">
    <citation type="submission" date="2020-07" db="EMBL/GenBank/DDBJ databases">
        <title>MOT database genomes.</title>
        <authorList>
            <person name="Joseph S."/>
            <person name="Aduse-Opoku J."/>
            <person name="Hashim A."/>
            <person name="Wade W."/>
            <person name="Curtis M."/>
        </authorList>
    </citation>
    <scope>NUCLEOTIDE SEQUENCE [LARGE SCALE GENOMIC DNA]</scope>
    <source>
        <strain evidence="3 4">WMus004</strain>
    </source>
</reference>
<dbReference type="AlphaFoldDB" id="A0A853EJH1"/>
<evidence type="ECO:0000313" key="4">
    <source>
        <dbReference type="Proteomes" id="UP000572528"/>
    </source>
</evidence>
<dbReference type="EMBL" id="JACBXV010000107">
    <property type="protein sequence ID" value="NYS69497.1"/>
    <property type="molecule type" value="Genomic_DNA"/>
</dbReference>
<name>A0A853EJH1_9ACTO</name>
<comment type="caution">
    <text evidence="3">The sequence shown here is derived from an EMBL/GenBank/DDBJ whole genome shotgun (WGS) entry which is preliminary data.</text>
</comment>
<protein>
    <submittedName>
        <fullName evidence="3">SpaH/EbpB family LPXTG-anchored major pilin</fullName>
    </submittedName>
</protein>
<dbReference type="InterPro" id="IPR032364">
    <property type="entry name" value="GramPos_pilinD1_N"/>
</dbReference>
<dbReference type="InterPro" id="IPR013783">
    <property type="entry name" value="Ig-like_fold"/>
</dbReference>
<organism evidence="3 4">
    <name type="scientific">Actinomyces bowdenii</name>
    <dbReference type="NCBI Taxonomy" id="131109"/>
    <lineage>
        <taxon>Bacteria</taxon>
        <taxon>Bacillati</taxon>
        <taxon>Actinomycetota</taxon>
        <taxon>Actinomycetes</taxon>
        <taxon>Actinomycetales</taxon>
        <taxon>Actinomycetaceae</taxon>
        <taxon>Actinomyces</taxon>
    </lineage>
</organism>
<feature type="signal peptide" evidence="1">
    <location>
        <begin position="1"/>
        <end position="32"/>
    </location>
</feature>
<dbReference type="GO" id="GO:0005975">
    <property type="term" value="P:carbohydrate metabolic process"/>
    <property type="evidence" value="ECO:0007669"/>
    <property type="project" value="UniProtKB-ARBA"/>
</dbReference>
<proteinExistence type="predicted"/>
<accession>A0A853EJH1</accession>
<evidence type="ECO:0000259" key="2">
    <source>
        <dbReference type="Pfam" id="PF16555"/>
    </source>
</evidence>
<evidence type="ECO:0000313" key="3">
    <source>
        <dbReference type="EMBL" id="NYS69497.1"/>
    </source>
</evidence>
<keyword evidence="1" id="KW-0732">Signal</keyword>
<dbReference type="NCBIfam" id="NF033902">
    <property type="entry name" value="iso_D2_wall_anc"/>
    <property type="match status" value="1"/>
</dbReference>
<evidence type="ECO:0000256" key="1">
    <source>
        <dbReference type="SAM" id="SignalP"/>
    </source>
</evidence>
<feature type="domain" description="Gram-positive pilin subunit D1 N-terminal" evidence="2">
    <location>
        <begin position="47"/>
        <end position="194"/>
    </location>
</feature>
<sequence>MTTSVSTLGRRAVAAAGIAAVGLLGLSPVAAAEDANYGNIKENASGSLIIHKHIEGDGTVGTTDNQGAKEGSTPVQGVQFTAYPIQELDLKKSTDWPKVTELAAQDAIPDSACADPAAPTLAGYTFGAGMTSPETDEQGSATISNMPVKAYLVCETKAPGDIVQKAKPFVVTIPHPNATSGEWIYDVHAFPKNVRVSILG</sequence>
<dbReference type="InterPro" id="IPR048052">
    <property type="entry name" value="FM1-like"/>
</dbReference>
<gene>
    <name evidence="3" type="ORF">HZZ05_08210</name>
</gene>
<dbReference type="Proteomes" id="UP000572528">
    <property type="component" value="Unassembled WGS sequence"/>
</dbReference>